<dbReference type="PROSITE" id="PS00455">
    <property type="entry name" value="AMP_BINDING"/>
    <property type="match status" value="1"/>
</dbReference>
<organism evidence="5 6">
    <name type="scientific">Nocardioides dokdonensis FR1436</name>
    <dbReference type="NCBI Taxonomy" id="1300347"/>
    <lineage>
        <taxon>Bacteria</taxon>
        <taxon>Bacillati</taxon>
        <taxon>Actinomycetota</taxon>
        <taxon>Actinomycetes</taxon>
        <taxon>Propionibacteriales</taxon>
        <taxon>Nocardioidaceae</taxon>
        <taxon>Nocardioides</taxon>
    </lineage>
</organism>
<dbReference type="STRING" id="1300347.I601_1184"/>
<protein>
    <submittedName>
        <fullName evidence="5">Long-chain-fatty-acid--CoA ligase</fullName>
        <ecNumber evidence="5">6.2.1.3</ecNumber>
    </submittedName>
</protein>
<sequence length="527" mass="57381">MVISLAHQLGHAARAHGAATWLTTPREEVSWEQAWVGVRRTATALREAGVQPGDRVGIFCRNGVEFVQTWFAAQAVGATTVPVNTGFQTNEARYVLEHARVRLLVADTDTVDVVRRARADLPGLDLVVVVDGDSDDLGAHEVGFASFTDLTPLAEDEVHAPTAAETASILYTSGTSGPPKGCLLGHAFFDFGARSVASQLELSEADVMMCVLPLFHMNAQASSVATSLHVGARLVLEDRFSARGFWPRVREQGVTAFSYLGIISAALAKLPPSPLDREHELRVAMGAGMPADLHAGFEDRFGVKMLEVFGMTETCIDLATRLVDDRHVGRRSLGTVVPGKEARIVDEQGQPLADGHPGHLQVRGEGLFQGYLDDPETTASSFDGPWFRTGDLAVRDTDGWFYYVDRSKDIVRRAGENIGSVEVEAVLSAHPAVQSAAVIGVEDDVVGHEVKALVVLQDDHAESPELLDEILRHCATHLAAFKVPRYLQVLPELPRTESLKIRKADLRRTHATPEGSYERTWRRLSQA</sequence>
<keyword evidence="6" id="KW-1185">Reference proteome</keyword>
<evidence type="ECO:0000256" key="1">
    <source>
        <dbReference type="ARBA" id="ARBA00006432"/>
    </source>
</evidence>
<dbReference type="Gene3D" id="3.40.50.12780">
    <property type="entry name" value="N-terminal domain of ligase-like"/>
    <property type="match status" value="1"/>
</dbReference>
<dbReference type="GO" id="GO:0004467">
    <property type="term" value="F:long-chain fatty acid-CoA ligase activity"/>
    <property type="evidence" value="ECO:0007669"/>
    <property type="project" value="UniProtKB-EC"/>
</dbReference>
<evidence type="ECO:0000313" key="5">
    <source>
        <dbReference type="EMBL" id="ANH37626.1"/>
    </source>
</evidence>
<feature type="domain" description="AMP-binding enzyme C-terminal" evidence="4">
    <location>
        <begin position="422"/>
        <end position="500"/>
    </location>
</feature>
<dbReference type="KEGG" id="ndk:I601_1184"/>
<evidence type="ECO:0000256" key="2">
    <source>
        <dbReference type="ARBA" id="ARBA00022598"/>
    </source>
</evidence>
<dbReference type="EMBL" id="CP015079">
    <property type="protein sequence ID" value="ANH37626.1"/>
    <property type="molecule type" value="Genomic_DNA"/>
</dbReference>
<gene>
    <name evidence="5" type="primary">lcfB_4</name>
    <name evidence="5" type="ORF">I601_1184</name>
</gene>
<comment type="similarity">
    <text evidence="1">Belongs to the ATP-dependent AMP-binding enzyme family.</text>
</comment>
<feature type="domain" description="AMP-dependent synthetase/ligase" evidence="3">
    <location>
        <begin position="11"/>
        <end position="372"/>
    </location>
</feature>
<dbReference type="OrthoDB" id="9803968at2"/>
<proteinExistence type="inferred from homology"/>
<reference evidence="5 6" key="1">
    <citation type="submission" date="2016-03" db="EMBL/GenBank/DDBJ databases">
        <title>Complete genome sequence of a soil Actinobacterium, Nocardioides dokdonensis FR1436.</title>
        <authorList>
            <person name="Kwon S.-K."/>
            <person name="Kim K."/>
            <person name="Kim J.F."/>
        </authorList>
    </citation>
    <scope>NUCLEOTIDE SEQUENCE [LARGE SCALE GENOMIC DNA]</scope>
    <source>
        <strain evidence="5 6">FR1436</strain>
    </source>
</reference>
<keyword evidence="2 5" id="KW-0436">Ligase</keyword>
<dbReference type="Pfam" id="PF13193">
    <property type="entry name" value="AMP-binding_C"/>
    <property type="match status" value="1"/>
</dbReference>
<dbReference type="EC" id="6.2.1.3" evidence="5"/>
<dbReference type="SUPFAM" id="SSF56801">
    <property type="entry name" value="Acetyl-CoA synthetase-like"/>
    <property type="match status" value="1"/>
</dbReference>
<dbReference type="Proteomes" id="UP000077868">
    <property type="component" value="Chromosome"/>
</dbReference>
<evidence type="ECO:0000259" key="3">
    <source>
        <dbReference type="Pfam" id="PF00501"/>
    </source>
</evidence>
<accession>A0A1A9GHS0</accession>
<dbReference type="PATRIC" id="fig|1300347.3.peg.1185"/>
<dbReference type="InterPro" id="IPR042099">
    <property type="entry name" value="ANL_N_sf"/>
</dbReference>
<evidence type="ECO:0000259" key="4">
    <source>
        <dbReference type="Pfam" id="PF13193"/>
    </source>
</evidence>
<dbReference type="GO" id="GO:0031956">
    <property type="term" value="F:medium-chain fatty acid-CoA ligase activity"/>
    <property type="evidence" value="ECO:0007669"/>
    <property type="project" value="TreeGrafter"/>
</dbReference>
<evidence type="ECO:0000313" key="6">
    <source>
        <dbReference type="Proteomes" id="UP000077868"/>
    </source>
</evidence>
<dbReference type="PANTHER" id="PTHR43201:SF5">
    <property type="entry name" value="MEDIUM-CHAIN ACYL-COA LIGASE ACSF2, MITOCHONDRIAL"/>
    <property type="match status" value="1"/>
</dbReference>
<dbReference type="InterPro" id="IPR045851">
    <property type="entry name" value="AMP-bd_C_sf"/>
</dbReference>
<dbReference type="Pfam" id="PF00501">
    <property type="entry name" value="AMP-binding"/>
    <property type="match status" value="1"/>
</dbReference>
<dbReference type="InterPro" id="IPR025110">
    <property type="entry name" value="AMP-bd_C"/>
</dbReference>
<dbReference type="Gene3D" id="3.30.300.30">
    <property type="match status" value="1"/>
</dbReference>
<name>A0A1A9GHS0_9ACTN</name>
<dbReference type="PANTHER" id="PTHR43201">
    <property type="entry name" value="ACYL-COA SYNTHETASE"/>
    <property type="match status" value="1"/>
</dbReference>
<dbReference type="InterPro" id="IPR000873">
    <property type="entry name" value="AMP-dep_synth/lig_dom"/>
</dbReference>
<dbReference type="RefSeq" id="WP_068107353.1">
    <property type="nucleotide sequence ID" value="NZ_CP015079.1"/>
</dbReference>
<dbReference type="AlphaFoldDB" id="A0A1A9GHS0"/>
<dbReference type="InterPro" id="IPR020845">
    <property type="entry name" value="AMP-binding_CS"/>
</dbReference>